<keyword evidence="8" id="KW-1185">Reference proteome</keyword>
<dbReference type="Proteomes" id="UP001248709">
    <property type="component" value="Unassembled WGS sequence"/>
</dbReference>
<dbReference type="NCBIfam" id="TIGR03061">
    <property type="entry name" value="pip_yhgE_Nterm"/>
    <property type="match status" value="1"/>
</dbReference>
<feature type="transmembrane region" description="Helical" evidence="5">
    <location>
        <begin position="689"/>
        <end position="708"/>
    </location>
</feature>
<organism evidence="7 8">
    <name type="scientific">Paenibacillus forsythiae</name>
    <dbReference type="NCBI Taxonomy" id="365616"/>
    <lineage>
        <taxon>Bacteria</taxon>
        <taxon>Bacillati</taxon>
        <taxon>Bacillota</taxon>
        <taxon>Bacilli</taxon>
        <taxon>Bacillales</taxon>
        <taxon>Paenibacillaceae</taxon>
        <taxon>Paenibacillus</taxon>
    </lineage>
</organism>
<evidence type="ECO:0000256" key="2">
    <source>
        <dbReference type="ARBA" id="ARBA00022692"/>
    </source>
</evidence>
<dbReference type="PANTHER" id="PTHR43077">
    <property type="entry name" value="TRANSPORT PERMEASE YVFS-RELATED"/>
    <property type="match status" value="1"/>
</dbReference>
<dbReference type="Pfam" id="PF12698">
    <property type="entry name" value="ABC2_membrane_3"/>
    <property type="match status" value="2"/>
</dbReference>
<reference evidence="7 8" key="1">
    <citation type="submission" date="2023-07" db="EMBL/GenBank/DDBJ databases">
        <title>Genomic Encyclopedia of Type Strains, Phase IV (KMG-IV): sequencing the most valuable type-strain genomes for metagenomic binning, comparative biology and taxonomic classification.</title>
        <authorList>
            <person name="Goeker M."/>
        </authorList>
    </citation>
    <scope>NUCLEOTIDE SEQUENCE [LARGE SCALE GENOMIC DNA]</scope>
    <source>
        <strain evidence="7 8">T98</strain>
    </source>
</reference>
<keyword evidence="3 5" id="KW-1133">Transmembrane helix</keyword>
<proteinExistence type="predicted"/>
<dbReference type="Gene3D" id="3.40.1710.10">
    <property type="entry name" value="abc type-2 transporter like domain"/>
    <property type="match status" value="1"/>
</dbReference>
<keyword evidence="4 5" id="KW-0472">Membrane</keyword>
<dbReference type="NCBIfam" id="TIGR03057">
    <property type="entry name" value="xxxLxxG_by_4"/>
    <property type="match status" value="3"/>
</dbReference>
<evidence type="ECO:0000313" key="7">
    <source>
        <dbReference type="EMBL" id="MDT3427168.1"/>
    </source>
</evidence>
<dbReference type="RefSeq" id="WP_312001114.1">
    <property type="nucleotide sequence ID" value="NZ_JAUSUY010000010.1"/>
</dbReference>
<feature type="transmembrane region" description="Helical" evidence="5">
    <location>
        <begin position="589"/>
        <end position="609"/>
    </location>
</feature>
<feature type="transmembrane region" description="Helical" evidence="5">
    <location>
        <begin position="661"/>
        <end position="682"/>
    </location>
</feature>
<dbReference type="InterPro" id="IPR017500">
    <property type="entry name" value="Phage_infect_YhgE_N"/>
</dbReference>
<dbReference type="InterPro" id="IPR013525">
    <property type="entry name" value="ABC2_TM"/>
</dbReference>
<evidence type="ECO:0000256" key="4">
    <source>
        <dbReference type="ARBA" id="ARBA00023136"/>
    </source>
</evidence>
<protein>
    <submittedName>
        <fullName evidence="7">Membrane protein</fullName>
    </submittedName>
</protein>
<dbReference type="PANTHER" id="PTHR43077:SF5">
    <property type="entry name" value="PHAGE INFECTION PROTEIN"/>
    <property type="match status" value="1"/>
</dbReference>
<keyword evidence="2 5" id="KW-0812">Transmembrane</keyword>
<dbReference type="InterPro" id="IPR023908">
    <property type="entry name" value="xxxLxxG_rpt"/>
</dbReference>
<evidence type="ECO:0000256" key="3">
    <source>
        <dbReference type="ARBA" id="ARBA00022989"/>
    </source>
</evidence>
<dbReference type="EMBL" id="JAUSUY010000010">
    <property type="protein sequence ID" value="MDT3427168.1"/>
    <property type="molecule type" value="Genomic_DNA"/>
</dbReference>
<comment type="caution">
    <text evidence="7">The sequence shown here is derived from an EMBL/GenBank/DDBJ whole genome shotgun (WGS) entry which is preliminary data.</text>
</comment>
<evidence type="ECO:0000256" key="5">
    <source>
        <dbReference type="SAM" id="Phobius"/>
    </source>
</evidence>
<name>A0ABU3H8K7_9BACL</name>
<feature type="domain" description="ABC-2 type transporter transmembrane" evidence="6">
    <location>
        <begin position="23"/>
        <end position="159"/>
    </location>
</feature>
<accession>A0ABU3H8K7</accession>
<evidence type="ECO:0000313" key="8">
    <source>
        <dbReference type="Proteomes" id="UP001248709"/>
    </source>
</evidence>
<gene>
    <name evidence="7" type="ORF">J2Z22_002704</name>
</gene>
<evidence type="ECO:0000259" key="6">
    <source>
        <dbReference type="Pfam" id="PF12698"/>
    </source>
</evidence>
<feature type="transmembrane region" description="Helical" evidence="5">
    <location>
        <begin position="630"/>
        <end position="649"/>
    </location>
</feature>
<dbReference type="InterPro" id="IPR017501">
    <property type="entry name" value="Phage_infect_YhgE_C"/>
</dbReference>
<evidence type="ECO:0000256" key="1">
    <source>
        <dbReference type="ARBA" id="ARBA00004141"/>
    </source>
</evidence>
<feature type="transmembrane region" description="Helical" evidence="5">
    <location>
        <begin position="747"/>
        <end position="766"/>
    </location>
</feature>
<feature type="domain" description="ABC-2 type transporter transmembrane" evidence="6">
    <location>
        <begin position="564"/>
        <end position="763"/>
    </location>
</feature>
<sequence>MKSLSVFMKDAGSAFKKPMTLITILAVLFIPTLYSGVYLKAFWDPYGNLDKMPIAIVNEDKGADYEGTRLHAGEDLVEELKKSKDFSWTFVSREQAAEGLKQDEYYVAIIVPENFSANATTVLDEQPKPAELIYEPKQGENFTASTIAGSAAKELKAKLSARITEAYAKSVFEKITDISSGLGEASDGASKIADGAGQLDDGAAKLKNNLVVLADGTGKLLGGVQPLKQGAAAIKSGASQLQAGGSSLADGLNRLSAAHKQLADGAAQSAAGAKQLSGGLQQSADGAARLESGAGAVADGSAQLGSGAEAVADGGAKLAAGLASSVDGSAKLEAGLKASADGSAKVSAGARSVADGLQQLAQANPQLAASADVQKLIAASKAVADGSAQLQQSQEQLVQGASDLHSGQEQLAAGAAQVRDGARKLADGAGRLSGGARELSSGAAQLADGQQKLADGAAKLAAGGGQLSAGMQQFGAKLSEAAGGAAKLADGGAKLEAGASSLASGVAKLGGGIGSVAEGSRKLRDGAGDLKDGSAELKSGSAELAGKLSDAADKTGAVKTTDETAGMFAEPVELNQKTLSEVPNYGTGLAPYFLSLGLFVGALMCTIIISLRSSAVEEASYFNRFVSRTLVFSAMSLLQSLVVASIMLYGLRLEVQSVPGFYAFTFISSLSFMWLIQALVTWLDQPGRFVGIVLLIFQLTTSAGTFPLELIPKWMQSLHPLLPMSYSVQGFRAVISTGDYGRMWSDAGTLAIYGAVFLCITLLYFISRGRDTKTELNSEQVLSV</sequence>
<dbReference type="NCBIfam" id="TIGR03062">
    <property type="entry name" value="pip_yhgE_Cterm"/>
    <property type="match status" value="1"/>
</dbReference>
<dbReference type="InterPro" id="IPR051328">
    <property type="entry name" value="T7SS_ABC-Transporter"/>
</dbReference>
<dbReference type="Gene3D" id="1.10.287.950">
    <property type="entry name" value="Methyl-accepting chemotaxis protein"/>
    <property type="match status" value="1"/>
</dbReference>
<comment type="subcellular location">
    <subcellularLocation>
        <location evidence="1">Membrane</location>
        <topology evidence="1">Multi-pass membrane protein</topology>
    </subcellularLocation>
</comment>